<evidence type="ECO:0000256" key="1">
    <source>
        <dbReference type="ARBA" id="ARBA00022441"/>
    </source>
</evidence>
<dbReference type="Gene3D" id="2.120.10.80">
    <property type="entry name" value="Kelch-type beta propeller"/>
    <property type="match status" value="1"/>
</dbReference>
<dbReference type="SMART" id="SM00612">
    <property type="entry name" value="Kelch"/>
    <property type="match status" value="1"/>
</dbReference>
<dbReference type="AlphaFoldDB" id="A0AAV4VMK7"/>
<feature type="compositionally biased region" description="Polar residues" evidence="2">
    <location>
        <begin position="32"/>
        <end position="41"/>
    </location>
</feature>
<accession>A0AAV4VMK7</accession>
<gene>
    <name evidence="3" type="primary">SCRB_1</name>
    <name evidence="3" type="ORF">CEXT_388231</name>
</gene>
<dbReference type="SMART" id="SM00015">
    <property type="entry name" value="IQ"/>
    <property type="match status" value="1"/>
</dbReference>
<dbReference type="Gene3D" id="1.20.5.190">
    <property type="match status" value="1"/>
</dbReference>
<keyword evidence="1" id="KW-0880">Kelch repeat</keyword>
<dbReference type="InterPro" id="IPR006652">
    <property type="entry name" value="Kelch_1"/>
</dbReference>
<feature type="region of interest" description="Disordered" evidence="2">
    <location>
        <begin position="32"/>
        <end position="71"/>
    </location>
</feature>
<evidence type="ECO:0000256" key="2">
    <source>
        <dbReference type="SAM" id="MobiDB-lite"/>
    </source>
</evidence>
<reference evidence="3 4" key="1">
    <citation type="submission" date="2021-06" db="EMBL/GenBank/DDBJ databases">
        <title>Caerostris extrusa draft genome.</title>
        <authorList>
            <person name="Kono N."/>
            <person name="Arakawa K."/>
        </authorList>
    </citation>
    <scope>NUCLEOTIDE SEQUENCE [LARGE SCALE GENOMIC DNA]</scope>
</reference>
<dbReference type="Pfam" id="PF00612">
    <property type="entry name" value="IQ"/>
    <property type="match status" value="1"/>
</dbReference>
<proteinExistence type="predicted"/>
<protein>
    <submittedName>
        <fullName evidence="3">Beta-scruin</fullName>
    </submittedName>
</protein>
<dbReference type="InterPro" id="IPR000048">
    <property type="entry name" value="IQ_motif_EF-hand-BS"/>
</dbReference>
<dbReference type="PROSITE" id="PS50096">
    <property type="entry name" value="IQ"/>
    <property type="match status" value="1"/>
</dbReference>
<evidence type="ECO:0000313" key="3">
    <source>
        <dbReference type="EMBL" id="GIY70834.1"/>
    </source>
</evidence>
<dbReference type="SUPFAM" id="SSF117281">
    <property type="entry name" value="Kelch motif"/>
    <property type="match status" value="1"/>
</dbReference>
<comment type="caution">
    <text evidence="3">The sequence shown here is derived from an EMBL/GenBank/DDBJ whole genome shotgun (WGS) entry which is preliminary data.</text>
</comment>
<organism evidence="3 4">
    <name type="scientific">Caerostris extrusa</name>
    <name type="common">Bark spider</name>
    <name type="synonym">Caerostris bankana</name>
    <dbReference type="NCBI Taxonomy" id="172846"/>
    <lineage>
        <taxon>Eukaryota</taxon>
        <taxon>Metazoa</taxon>
        <taxon>Ecdysozoa</taxon>
        <taxon>Arthropoda</taxon>
        <taxon>Chelicerata</taxon>
        <taxon>Arachnida</taxon>
        <taxon>Araneae</taxon>
        <taxon>Araneomorphae</taxon>
        <taxon>Entelegynae</taxon>
        <taxon>Araneoidea</taxon>
        <taxon>Araneidae</taxon>
        <taxon>Caerostris</taxon>
    </lineage>
</organism>
<dbReference type="EMBL" id="BPLR01014727">
    <property type="protein sequence ID" value="GIY70834.1"/>
    <property type="molecule type" value="Genomic_DNA"/>
</dbReference>
<dbReference type="Proteomes" id="UP001054945">
    <property type="component" value="Unassembled WGS sequence"/>
</dbReference>
<evidence type="ECO:0000313" key="4">
    <source>
        <dbReference type="Proteomes" id="UP001054945"/>
    </source>
</evidence>
<name>A0AAV4VMK7_CAEEX</name>
<dbReference type="CDD" id="cd23767">
    <property type="entry name" value="IQCD"/>
    <property type="match status" value="1"/>
</dbReference>
<keyword evidence="4" id="KW-1185">Reference proteome</keyword>
<dbReference type="InterPro" id="IPR015915">
    <property type="entry name" value="Kelch-typ_b-propeller"/>
</dbReference>
<sequence length="291" mass="32901">MTETESNHGEGRKACKRYGNANKRTQTITMILKPTPTNTKRPVTLDLPRGDARTKTRSPSKRYPADRHGSKRIDAYHTGQAQQVSPRDRHRDEALLDLAATKIQATFRGYTTRKEFYRQRERYRGQQNHSQVGSYRQDEYSLPSMTSIVDSSGSLPVNADPNLGLTAPLPPTDSSQRNHILRDLKSKLTFSDELPTASQLQLEYSPTVVVLGGMNPHNPEDYLLGASMFIYNVQKDKWLFGGTMPEPRSYHGAAFTMEKFTSRLLALLSIGPTKSDWLFEQLLALFPVEQL</sequence>